<dbReference type="GO" id="GO:0009236">
    <property type="term" value="P:cobalamin biosynthetic process"/>
    <property type="evidence" value="ECO:0007669"/>
    <property type="project" value="UniProtKB-UniRule"/>
</dbReference>
<dbReference type="PANTHER" id="PTHR48100">
    <property type="entry name" value="BROAD-SPECIFICITY PHOSPHATASE YOR283W-RELATED"/>
    <property type="match status" value="1"/>
</dbReference>
<dbReference type="SUPFAM" id="SSF53254">
    <property type="entry name" value="Phosphoglycerate mutase-like"/>
    <property type="match status" value="1"/>
</dbReference>
<dbReference type="PANTHER" id="PTHR48100:SF59">
    <property type="entry name" value="ADENOSYLCOBALAMIN_ALPHA-RIBAZOLE PHOSPHATASE"/>
    <property type="match status" value="1"/>
</dbReference>
<dbReference type="SMART" id="SM00855">
    <property type="entry name" value="PGAM"/>
    <property type="match status" value="1"/>
</dbReference>
<comment type="caution">
    <text evidence="2">The sequence shown here is derived from an EMBL/GenBank/DDBJ whole genome shotgun (WGS) entry which is preliminary data.</text>
</comment>
<gene>
    <name evidence="2" type="ORF">HDF25_003773</name>
</gene>
<evidence type="ECO:0000313" key="2">
    <source>
        <dbReference type="EMBL" id="MBB6501598.1"/>
    </source>
</evidence>
<dbReference type="Pfam" id="PF00300">
    <property type="entry name" value="His_Phos_1"/>
    <property type="match status" value="1"/>
</dbReference>
<keyword evidence="2" id="KW-0378">Hydrolase</keyword>
<dbReference type="NCBIfam" id="TIGR03162">
    <property type="entry name" value="ribazole_cobC"/>
    <property type="match status" value="1"/>
</dbReference>
<protein>
    <recommendedName>
        <fullName evidence="1">Alpha-ribazole phosphatase</fullName>
        <ecNumber evidence="1">3.1.3.73</ecNumber>
    </recommendedName>
</protein>
<dbReference type="InterPro" id="IPR029033">
    <property type="entry name" value="His_PPase_superfam"/>
</dbReference>
<dbReference type="AlphaFoldDB" id="A0A7X0J5P5"/>
<dbReference type="Gene3D" id="3.40.50.1240">
    <property type="entry name" value="Phosphoglycerate mutase-like"/>
    <property type="match status" value="1"/>
</dbReference>
<dbReference type="GO" id="GO:0005737">
    <property type="term" value="C:cytoplasm"/>
    <property type="evidence" value="ECO:0007669"/>
    <property type="project" value="TreeGrafter"/>
</dbReference>
<dbReference type="RefSeq" id="WP_184627496.1">
    <property type="nucleotide sequence ID" value="NZ_JACHCC010000010.1"/>
</dbReference>
<sequence>MEIYLIRHTTPVIEKGLIYGRTDVPLATDFVAESQGILKQLPDGLDGVYSSPSSRCTRLAAAIKPVYKEDPGLYELNFGNWEGKTWDTIDRTECDRWMEDFVNLSPPEGETTLEMQQRVFLFWNRLLQEPYQKVAVVTHGGVIRIILAHYKGISLKDSFTLKIGMAEVFNLSVSTR</sequence>
<name>A0A7X0J5P5_9SPHI</name>
<dbReference type="GO" id="GO:0043755">
    <property type="term" value="F:alpha-ribazole phosphatase activity"/>
    <property type="evidence" value="ECO:0007669"/>
    <property type="project" value="UniProtKB-UniRule"/>
</dbReference>
<dbReference type="EC" id="3.1.3.73" evidence="1"/>
<dbReference type="InterPro" id="IPR017578">
    <property type="entry name" value="Ribazole_CobC"/>
</dbReference>
<organism evidence="2 3">
    <name type="scientific">Pedobacter cryoconitis</name>
    <dbReference type="NCBI Taxonomy" id="188932"/>
    <lineage>
        <taxon>Bacteria</taxon>
        <taxon>Pseudomonadati</taxon>
        <taxon>Bacteroidota</taxon>
        <taxon>Sphingobacteriia</taxon>
        <taxon>Sphingobacteriales</taxon>
        <taxon>Sphingobacteriaceae</taxon>
        <taxon>Pedobacter</taxon>
    </lineage>
</organism>
<proteinExistence type="predicted"/>
<dbReference type="CDD" id="cd07067">
    <property type="entry name" value="HP_PGM_like"/>
    <property type="match status" value="1"/>
</dbReference>
<accession>A0A7X0J5P5</accession>
<reference evidence="2 3" key="1">
    <citation type="submission" date="2020-08" db="EMBL/GenBank/DDBJ databases">
        <title>Genomic Encyclopedia of Type Strains, Phase IV (KMG-V): Genome sequencing to study the core and pangenomes of soil and plant-associated prokaryotes.</title>
        <authorList>
            <person name="Whitman W."/>
        </authorList>
    </citation>
    <scope>NUCLEOTIDE SEQUENCE [LARGE SCALE GENOMIC DNA]</scope>
    <source>
        <strain evidence="2 3">M2T3</strain>
    </source>
</reference>
<dbReference type="InterPro" id="IPR013078">
    <property type="entry name" value="His_Pase_superF_clade-1"/>
</dbReference>
<evidence type="ECO:0000313" key="3">
    <source>
        <dbReference type="Proteomes" id="UP000521017"/>
    </source>
</evidence>
<dbReference type="InterPro" id="IPR050275">
    <property type="entry name" value="PGM_Phosphatase"/>
</dbReference>
<dbReference type="Proteomes" id="UP000521017">
    <property type="component" value="Unassembled WGS sequence"/>
</dbReference>
<evidence type="ECO:0000256" key="1">
    <source>
        <dbReference type="NCBIfam" id="TIGR03162"/>
    </source>
</evidence>
<dbReference type="EMBL" id="JACHCC010000010">
    <property type="protein sequence ID" value="MBB6501598.1"/>
    <property type="molecule type" value="Genomic_DNA"/>
</dbReference>